<name>A0A6J4LKL7_9CHLR</name>
<evidence type="ECO:0008006" key="2">
    <source>
        <dbReference type="Google" id="ProtNLM"/>
    </source>
</evidence>
<feature type="non-terminal residue" evidence="1">
    <location>
        <position position="484"/>
    </location>
</feature>
<organism evidence="1">
    <name type="scientific">uncultured Chloroflexia bacterium</name>
    <dbReference type="NCBI Taxonomy" id="1672391"/>
    <lineage>
        <taxon>Bacteria</taxon>
        <taxon>Bacillati</taxon>
        <taxon>Chloroflexota</taxon>
        <taxon>Chloroflexia</taxon>
        <taxon>environmental samples</taxon>
    </lineage>
</organism>
<gene>
    <name evidence="1" type="ORF">AVDCRST_MAG93-6382</name>
</gene>
<dbReference type="EMBL" id="CADCTR010002151">
    <property type="protein sequence ID" value="CAA9335326.1"/>
    <property type="molecule type" value="Genomic_DNA"/>
</dbReference>
<protein>
    <recommendedName>
        <fullName evidence="2">Transposase DDE domain-containing protein</fullName>
    </recommendedName>
</protein>
<evidence type="ECO:0000313" key="1">
    <source>
        <dbReference type="EMBL" id="CAA9335326.1"/>
    </source>
</evidence>
<reference evidence="1" key="1">
    <citation type="submission" date="2020-02" db="EMBL/GenBank/DDBJ databases">
        <authorList>
            <person name="Meier V. D."/>
        </authorList>
    </citation>
    <scope>NUCLEOTIDE SEQUENCE</scope>
    <source>
        <strain evidence="1">AVDCRST_MAG93</strain>
    </source>
</reference>
<accession>A0A6J4LKL7</accession>
<sequence>MTTLPAPLVDIHTSPHDVPSTPSWFAEVILLARHFTQRGILAAVAEHVRLARGRAGHYDVIDFVAVLLGYALSGEPTIEAFFDRLRPFADPFMALFGRDQLPHRSTLSRFLADVEQACLDALRQQFDHDLCTHGFEGDLLGGLFDRSGHRLLVFDVDATRQVARQRALVTASEFPAPRRRMDQVCAPGYRGRKRGEVVRTRTTVLQAHTQQWLGTFSGAGNGDYGAELDAACRGITAYLKPKGFSPAQALLRLDALYGNASPLARIQQAGLGFVTRGRDYQLLDHAKVHARLEYPCDARVKHPETQIERDLFDVGYITDWLAPVPDLALTCRLIVARQRAPEHVEAVTNGKLRDGCVYELFLTTVPAHCLHATEVVDLYFQRGGFEQVLSDEDAEQDPDRWCSCTPHGQEFWQIVSHWVWNSRLELGQVADEAGLRTTRWQGAASVVSAQDLPMVEQPLVDPVVEQYGAPEIAGNWGRASGRFS</sequence>
<proteinExistence type="predicted"/>
<dbReference type="AlphaFoldDB" id="A0A6J4LKL7"/>